<feature type="transmembrane region" description="Helical" evidence="1">
    <location>
        <begin position="39"/>
        <end position="57"/>
    </location>
</feature>
<feature type="transmembrane region" description="Helical" evidence="1">
    <location>
        <begin position="12"/>
        <end position="27"/>
    </location>
</feature>
<dbReference type="RefSeq" id="WP_105534282.1">
    <property type="nucleotide sequence ID" value="NZ_PUGF01000037.1"/>
</dbReference>
<keyword evidence="1" id="KW-0812">Transmembrane</keyword>
<reference evidence="2 3" key="1">
    <citation type="submission" date="2018-02" db="EMBL/GenBank/DDBJ databases">
        <title>Solimicrobium silvestre gen. nov., sp. nov., isolated from alpine forest soil.</title>
        <authorList>
            <person name="Margesin R."/>
            <person name="Albuquerque L."/>
            <person name="Zhang D.-C."/>
            <person name="Froufe H.J.C."/>
            <person name="Severino R."/>
            <person name="Roxo I."/>
            <person name="Egas C."/>
            <person name="Da Costa M.S."/>
        </authorList>
    </citation>
    <scope>NUCLEOTIDE SEQUENCE [LARGE SCALE GENOMIC DNA]</scope>
    <source>
        <strain evidence="2 3">S20-91</strain>
    </source>
</reference>
<gene>
    <name evidence="2" type="ORF">S2091_4557</name>
</gene>
<dbReference type="OrthoDB" id="6238863at2"/>
<keyword evidence="3" id="KW-1185">Reference proteome</keyword>
<protein>
    <submittedName>
        <fullName evidence="2">Uncharacterized protein</fullName>
    </submittedName>
</protein>
<keyword evidence="1" id="KW-0472">Membrane</keyword>
<comment type="caution">
    <text evidence="2">The sequence shown here is derived from an EMBL/GenBank/DDBJ whole genome shotgun (WGS) entry which is preliminary data.</text>
</comment>
<dbReference type="AlphaFoldDB" id="A0A2S9GSP6"/>
<feature type="transmembrane region" description="Helical" evidence="1">
    <location>
        <begin position="90"/>
        <end position="108"/>
    </location>
</feature>
<proteinExistence type="predicted"/>
<keyword evidence="1" id="KW-1133">Transmembrane helix</keyword>
<name>A0A2S9GSP6_9BURK</name>
<dbReference type="Proteomes" id="UP000237839">
    <property type="component" value="Unassembled WGS sequence"/>
</dbReference>
<sequence>MKMPQGVKQAEIGIWATIAVSALVSLIDKLQGFISEGEFFFALILYSVFCIFPYKIARGSNPARYIFAVLTAFSILGTFAVIAQVSKLDLISTILLLPVQAFIFYRLFHHDATDWFGSAGKSIT</sequence>
<feature type="transmembrane region" description="Helical" evidence="1">
    <location>
        <begin position="63"/>
        <end position="83"/>
    </location>
</feature>
<dbReference type="EMBL" id="PUGF01000037">
    <property type="protein sequence ID" value="PRC90731.1"/>
    <property type="molecule type" value="Genomic_DNA"/>
</dbReference>
<evidence type="ECO:0000313" key="3">
    <source>
        <dbReference type="Proteomes" id="UP000237839"/>
    </source>
</evidence>
<accession>A0A2S9GSP6</accession>
<organism evidence="2 3">
    <name type="scientific">Solimicrobium silvestre</name>
    <dbReference type="NCBI Taxonomy" id="2099400"/>
    <lineage>
        <taxon>Bacteria</taxon>
        <taxon>Pseudomonadati</taxon>
        <taxon>Pseudomonadota</taxon>
        <taxon>Betaproteobacteria</taxon>
        <taxon>Burkholderiales</taxon>
        <taxon>Oxalobacteraceae</taxon>
        <taxon>Solimicrobium</taxon>
    </lineage>
</organism>
<evidence type="ECO:0000313" key="2">
    <source>
        <dbReference type="EMBL" id="PRC90731.1"/>
    </source>
</evidence>
<evidence type="ECO:0000256" key="1">
    <source>
        <dbReference type="SAM" id="Phobius"/>
    </source>
</evidence>